<dbReference type="RefSeq" id="WP_048886504.1">
    <property type="nucleotide sequence ID" value="NZ_CP011310.1"/>
</dbReference>
<dbReference type="AlphaFoldDB" id="A0A0H4W0E0"/>
<organism evidence="3 4">
    <name type="scientific">Aurantiacibacter atlanticus</name>
    <dbReference type="NCBI Taxonomy" id="1648404"/>
    <lineage>
        <taxon>Bacteria</taxon>
        <taxon>Pseudomonadati</taxon>
        <taxon>Pseudomonadota</taxon>
        <taxon>Alphaproteobacteria</taxon>
        <taxon>Sphingomonadales</taxon>
        <taxon>Erythrobacteraceae</taxon>
        <taxon>Aurantiacibacter</taxon>
    </lineage>
</organism>
<keyword evidence="4" id="KW-1185">Reference proteome</keyword>
<dbReference type="GO" id="GO:0015562">
    <property type="term" value="F:efflux transmembrane transporter activity"/>
    <property type="evidence" value="ECO:0007669"/>
    <property type="project" value="InterPro"/>
</dbReference>
<evidence type="ECO:0000313" key="4">
    <source>
        <dbReference type="Proteomes" id="UP000059113"/>
    </source>
</evidence>
<dbReference type="KEGG" id="ery:CP97_14305"/>
<evidence type="ECO:0000313" key="3">
    <source>
        <dbReference type="EMBL" id="AKQ42958.1"/>
    </source>
</evidence>
<dbReference type="SUPFAM" id="SSF56954">
    <property type="entry name" value="Outer membrane efflux proteins (OEP)"/>
    <property type="match status" value="1"/>
</dbReference>
<evidence type="ECO:0000256" key="1">
    <source>
        <dbReference type="ARBA" id="ARBA00007613"/>
    </source>
</evidence>
<evidence type="ECO:0008006" key="5">
    <source>
        <dbReference type="Google" id="ProtNLM"/>
    </source>
</evidence>
<dbReference type="EMBL" id="CP011310">
    <property type="protein sequence ID" value="AKQ42958.1"/>
    <property type="molecule type" value="Genomic_DNA"/>
</dbReference>
<dbReference type="Gene3D" id="1.20.1600.10">
    <property type="entry name" value="Outer membrane efflux proteins (OEP)"/>
    <property type="match status" value="1"/>
</dbReference>
<proteinExistence type="inferred from homology"/>
<keyword evidence="2" id="KW-0812">Transmembrane</keyword>
<keyword evidence="2" id="KW-0449">Lipoprotein</keyword>
<dbReference type="Proteomes" id="UP000059113">
    <property type="component" value="Chromosome"/>
</dbReference>
<keyword evidence="2" id="KW-1134">Transmembrane beta strand</keyword>
<reference evidence="3 4" key="1">
    <citation type="journal article" date="2015" name="Int. J. Syst. Evol. Microbiol.">
        <title>Erythrobacter atlanticus sp. nov., a bacterium from ocean sediment able to degrade polycyclic aromatic hydrocarbons.</title>
        <authorList>
            <person name="Zhuang L."/>
            <person name="Liu Y."/>
            <person name="Wang L."/>
            <person name="Wang W."/>
            <person name="Shao Z."/>
        </authorList>
    </citation>
    <scope>NUCLEOTIDE SEQUENCE [LARGE SCALE GENOMIC DNA]</scope>
    <source>
        <strain evidence="4">s21-N3</strain>
    </source>
</reference>
<evidence type="ECO:0000256" key="2">
    <source>
        <dbReference type="RuleBase" id="RU362097"/>
    </source>
</evidence>
<dbReference type="InterPro" id="IPR003423">
    <property type="entry name" value="OMP_efflux"/>
</dbReference>
<dbReference type="Pfam" id="PF02321">
    <property type="entry name" value="OEP"/>
    <property type="match status" value="2"/>
</dbReference>
<comment type="subcellular location">
    <subcellularLocation>
        <location evidence="2">Cell membrane</location>
        <topology evidence="2">Lipid-anchor</topology>
    </subcellularLocation>
</comment>
<dbReference type="PATRIC" id="fig|1648404.4.peg.2979"/>
<name>A0A0H4W0E0_9SPHN</name>
<dbReference type="GO" id="GO:0005886">
    <property type="term" value="C:plasma membrane"/>
    <property type="evidence" value="ECO:0007669"/>
    <property type="project" value="UniProtKB-SubCell"/>
</dbReference>
<keyword evidence="2" id="KW-0564">Palmitate</keyword>
<sequence length="473" mass="49190">MSKARWLRGSVPAILAVLSACTTVGPDYVLPTLPAGAATGAAGAFEASASPAISRAPLPPRWWQLYDDPRLDALMEDALAANTDLRAAAANLERAEAFTREVQAASGIQTTLDGSASVGETSNLGIGNPSGIHDLFSLGGSISYEVDVVGRIRRSIEAATADEQAQAAALDLVRTTVAAAVVGAYTDACAAGASLAVAEQSVSLQRQSLSLTERGVRGGVFAPIDATRSSALLAQLESVTPGYAADQRIALYRLAVLLGRTPQDYPASLVDCASIPSLVQPIPAGDGAALIRRRPDIRQAERRLAAATARIGVETAALYPTVGLGASAGVSSRTVEGLVSNSALQFSIGPLISWSLPNRSVARARIEQADASARAALAEFDGTVLAALRETESALTQYANDLVKNRRRRAARDRNREAADMQAKLARGGAVSSLEVLDVERSLANAEAELASSNARLAADRVRIFLALGGGWE</sequence>
<dbReference type="PANTHER" id="PTHR30203">
    <property type="entry name" value="OUTER MEMBRANE CATION EFFLUX PROTEIN"/>
    <property type="match status" value="1"/>
</dbReference>
<reference evidence="4" key="2">
    <citation type="submission" date="2015-04" db="EMBL/GenBank/DDBJ databases">
        <title>The complete genome sequence of Erythrobacter sp. s21-N3.</title>
        <authorList>
            <person name="Zhuang L."/>
            <person name="Liu Y."/>
            <person name="Shao Z."/>
        </authorList>
    </citation>
    <scope>NUCLEOTIDE SEQUENCE [LARGE SCALE GENOMIC DNA]</scope>
    <source>
        <strain evidence="4">s21-N3</strain>
    </source>
</reference>
<gene>
    <name evidence="3" type="ORF">CP97_14305</name>
</gene>
<dbReference type="NCBIfam" id="TIGR01845">
    <property type="entry name" value="outer_NodT"/>
    <property type="match status" value="1"/>
</dbReference>
<dbReference type="InterPro" id="IPR010131">
    <property type="entry name" value="MdtP/NodT-like"/>
</dbReference>
<comment type="similarity">
    <text evidence="1 2">Belongs to the outer membrane factor (OMF) (TC 1.B.17) family.</text>
</comment>
<protein>
    <recommendedName>
        <fullName evidence="5">RND transporter</fullName>
    </recommendedName>
</protein>
<dbReference type="PANTHER" id="PTHR30203:SF21">
    <property type="entry name" value="OUTER MEMBRANE COMPONENT OF MULTIDRUG EFFLUX PUMP-RELATED"/>
    <property type="match status" value="1"/>
</dbReference>
<dbReference type="PROSITE" id="PS51257">
    <property type="entry name" value="PROKAR_LIPOPROTEIN"/>
    <property type="match status" value="1"/>
</dbReference>
<dbReference type="Gene3D" id="2.20.200.10">
    <property type="entry name" value="Outer membrane efflux proteins (OEP)"/>
    <property type="match status" value="1"/>
</dbReference>
<accession>A0A0H4W0E0</accession>
<keyword evidence="2" id="KW-0472">Membrane</keyword>
<dbReference type="STRING" id="1648404.CP97_14305"/>